<keyword evidence="5 6" id="KW-0472">Membrane</keyword>
<dbReference type="OrthoDB" id="7874789at2"/>
<evidence type="ECO:0000256" key="4">
    <source>
        <dbReference type="ARBA" id="ARBA00022989"/>
    </source>
</evidence>
<comment type="subcellular location">
    <subcellularLocation>
        <location evidence="1">Cell membrane</location>
        <topology evidence="1">Multi-pass membrane protein</topology>
    </subcellularLocation>
</comment>
<dbReference type="GO" id="GO:0005886">
    <property type="term" value="C:plasma membrane"/>
    <property type="evidence" value="ECO:0007669"/>
    <property type="project" value="UniProtKB-SubCell"/>
</dbReference>
<gene>
    <name evidence="7" type="ORF">CHR90_09430</name>
</gene>
<dbReference type="PANTHER" id="PTHR30086:SF20">
    <property type="entry name" value="ARGININE EXPORTER PROTEIN ARGO-RELATED"/>
    <property type="match status" value="1"/>
</dbReference>
<proteinExistence type="predicted"/>
<sequence>MLGFYGQGFALGLLLAIQVGPIALLCLDRSLQGGFHRGFAVALGASLADATYALIALFSLAALGAWVQIVALPVQIGGGLLLLWLAWGAWRSRAKQRMAADVVAETSFLGDVLTVMALTLSNPLTILYFGGLFSSLGGMEAGLSDRLALAAGLVTSTFGSLLALVLAAGWLRPRLSPPRLALLNALAALGLAGFGLWTLA</sequence>
<evidence type="ECO:0000256" key="3">
    <source>
        <dbReference type="ARBA" id="ARBA00022692"/>
    </source>
</evidence>
<keyword evidence="8" id="KW-1185">Reference proteome</keyword>
<keyword evidence="4 6" id="KW-1133">Transmembrane helix</keyword>
<dbReference type="GO" id="GO:0015171">
    <property type="term" value="F:amino acid transmembrane transporter activity"/>
    <property type="evidence" value="ECO:0007669"/>
    <property type="project" value="TreeGrafter"/>
</dbReference>
<feature type="transmembrane region" description="Helical" evidence="6">
    <location>
        <begin position="149"/>
        <end position="168"/>
    </location>
</feature>
<evidence type="ECO:0000256" key="1">
    <source>
        <dbReference type="ARBA" id="ARBA00004651"/>
    </source>
</evidence>
<dbReference type="AlphaFoldDB" id="A0A255XNF2"/>
<keyword evidence="3 6" id="KW-0812">Transmembrane</keyword>
<dbReference type="PANTHER" id="PTHR30086">
    <property type="entry name" value="ARGININE EXPORTER PROTEIN ARGO"/>
    <property type="match status" value="1"/>
</dbReference>
<keyword evidence="2" id="KW-1003">Cell membrane</keyword>
<dbReference type="InterPro" id="IPR001123">
    <property type="entry name" value="LeuE-type"/>
</dbReference>
<organism evidence="7 8">
    <name type="scientific">Elstera cyanobacteriorum</name>
    <dbReference type="NCBI Taxonomy" id="2022747"/>
    <lineage>
        <taxon>Bacteria</taxon>
        <taxon>Pseudomonadati</taxon>
        <taxon>Pseudomonadota</taxon>
        <taxon>Alphaproteobacteria</taxon>
        <taxon>Rhodospirillales</taxon>
        <taxon>Rhodospirillaceae</taxon>
        <taxon>Elstera</taxon>
    </lineage>
</organism>
<feature type="transmembrane region" description="Helical" evidence="6">
    <location>
        <begin position="108"/>
        <end position="129"/>
    </location>
</feature>
<evidence type="ECO:0000256" key="6">
    <source>
        <dbReference type="SAM" id="Phobius"/>
    </source>
</evidence>
<feature type="transmembrane region" description="Helical" evidence="6">
    <location>
        <begin position="6"/>
        <end position="27"/>
    </location>
</feature>
<comment type="caution">
    <text evidence="7">The sequence shown here is derived from an EMBL/GenBank/DDBJ whole genome shotgun (WGS) entry which is preliminary data.</text>
</comment>
<evidence type="ECO:0000256" key="2">
    <source>
        <dbReference type="ARBA" id="ARBA00022475"/>
    </source>
</evidence>
<feature type="transmembrane region" description="Helical" evidence="6">
    <location>
        <begin position="66"/>
        <end position="87"/>
    </location>
</feature>
<evidence type="ECO:0000313" key="8">
    <source>
        <dbReference type="Proteomes" id="UP000216361"/>
    </source>
</evidence>
<accession>A0A255XNF2</accession>
<evidence type="ECO:0008006" key="9">
    <source>
        <dbReference type="Google" id="ProtNLM"/>
    </source>
</evidence>
<feature type="transmembrane region" description="Helical" evidence="6">
    <location>
        <begin position="180"/>
        <end position="199"/>
    </location>
</feature>
<evidence type="ECO:0000256" key="5">
    <source>
        <dbReference type="ARBA" id="ARBA00023136"/>
    </source>
</evidence>
<reference evidence="7 8" key="1">
    <citation type="submission" date="2017-07" db="EMBL/GenBank/DDBJ databases">
        <title>Elstera cyanobacteriorum sp. nov., a novel bacterium isolated from cyanobacterial aggregates in a eutrophic lake.</title>
        <authorList>
            <person name="Cai H."/>
        </authorList>
    </citation>
    <scope>NUCLEOTIDE SEQUENCE [LARGE SCALE GENOMIC DNA]</scope>
    <source>
        <strain evidence="7 8">TH019</strain>
    </source>
</reference>
<dbReference type="Pfam" id="PF01810">
    <property type="entry name" value="LysE"/>
    <property type="match status" value="1"/>
</dbReference>
<protein>
    <recommendedName>
        <fullName evidence="9">Lysine transporter LysE</fullName>
    </recommendedName>
</protein>
<evidence type="ECO:0000313" key="7">
    <source>
        <dbReference type="EMBL" id="OYQ18496.1"/>
    </source>
</evidence>
<dbReference type="Proteomes" id="UP000216361">
    <property type="component" value="Unassembled WGS sequence"/>
</dbReference>
<feature type="transmembrane region" description="Helical" evidence="6">
    <location>
        <begin position="39"/>
        <end position="60"/>
    </location>
</feature>
<dbReference type="EMBL" id="NOXS01000032">
    <property type="protein sequence ID" value="OYQ18496.1"/>
    <property type="molecule type" value="Genomic_DNA"/>
</dbReference>
<name>A0A255XNF2_9PROT</name>
<dbReference type="RefSeq" id="WP_094408759.1">
    <property type="nucleotide sequence ID" value="NZ_BMJZ01000001.1"/>
</dbReference>